<evidence type="ECO:0000313" key="1">
    <source>
        <dbReference type="EMBL" id="MPM96513.1"/>
    </source>
</evidence>
<comment type="caution">
    <text evidence="1">The sequence shown here is derived from an EMBL/GenBank/DDBJ whole genome shotgun (WGS) entry which is preliminary data.</text>
</comment>
<organism evidence="1">
    <name type="scientific">bioreactor metagenome</name>
    <dbReference type="NCBI Taxonomy" id="1076179"/>
    <lineage>
        <taxon>unclassified sequences</taxon>
        <taxon>metagenomes</taxon>
        <taxon>ecological metagenomes</taxon>
    </lineage>
</organism>
<dbReference type="EMBL" id="VSSQ01042889">
    <property type="protein sequence ID" value="MPM96513.1"/>
    <property type="molecule type" value="Genomic_DNA"/>
</dbReference>
<sequence>MTRDRKWLLPRPHRRADSFDHDRRAEDGAVKDGPDRPVGALPLLLEAVFLDPLGVGGDRGALYGDAVFLGRLGGFDRYFIVGLVAVLQSEVIILRLEVDEGQDQSILDLLPENARHLVPVHLD</sequence>
<protein>
    <submittedName>
        <fullName evidence="1">Uncharacterized protein</fullName>
    </submittedName>
</protein>
<name>A0A645E6T1_9ZZZZ</name>
<gene>
    <name evidence="1" type="ORF">SDC9_143677</name>
</gene>
<proteinExistence type="predicted"/>
<dbReference type="AlphaFoldDB" id="A0A645E6T1"/>
<reference evidence="1" key="1">
    <citation type="submission" date="2019-08" db="EMBL/GenBank/DDBJ databases">
        <authorList>
            <person name="Kucharzyk K."/>
            <person name="Murdoch R.W."/>
            <person name="Higgins S."/>
            <person name="Loffler F."/>
        </authorList>
    </citation>
    <scope>NUCLEOTIDE SEQUENCE</scope>
</reference>
<accession>A0A645E6T1</accession>